<dbReference type="Proteomes" id="UP000700732">
    <property type="component" value="Unassembled WGS sequence"/>
</dbReference>
<sequence>MSCAILSLLSFAFTVNAQTKADFIIRGLIADSATCQPLLQATVLLRSVTDSARAGFQLADAQGRFTFPNIPQGRYQLTVSYVGYAPFQRPVLVSGTSQTLDLGTLALRRQTVRLREVNVQRRAPITIRNDTLEFDAGAFATQPNALVEDLLRKLPGVDVTGDGSVRAQGRVVQQVFVDGKPFFGNDPKMATRNLPAHLIDKIQVFDNRSDQSAFSGVDDGGRVRTINIVTKPEGRRGQFGQQALGYGTAGRYQAGGGINRFRQQSQFSLLGQANNINQTGYSLPAYTSRTRGGTNDATGQSDGITRSTGAGLNYADRWGKRTRITASYVATDATTLTGQRSLRQTLLPGTSSQPTVDTTRLALLSDTDSRSTTRAVNHSINIRLDYQLDSMNLIRFSSGFSGYTTSNASQLTTETRISNRQPLNQSLSETVAAGTNRTINNTLLWMHRFYRPGRTLSLSLNTALNRLVSDGSNRAQNAYYRPQPGQDSLPPIRIDQRNAQHTRSTTNELSLYYTEPLTDQQTIEFRYNLATNQGTSERVVSDVNEATGISQPNARLSSQFQSTFITNRLGSGWQVRRPRYSYTLGVDIQQATLHSAYQTGTSPLNRQYVNLLPNLVFRPQLAQNQYLQVQYQTRTTAPSVTQLQPVADVTNPLFIQAGNPALRPEFTHSLSLSYNGFQTKTYRTVFALLTVGLTNHRIVPATTLDVSGIQVTRPVNASGYTTANGTVSIGRPLAVGSLKGTLNLTTNVILIRGVSFINTQTNRSLALMAGQSVSVNTTVASTIEVGLSGTVNHQRALYSLQRQADNQSWTTLISSQLYCPLPLGFRLATDLTYVATTGRSAGYNQPYARWNGYVSRAFLTGQQGELRLQVFDLLNQNRSLARTVTDTYVEDRQTQVLKRYFLLSFIYNLWQFGKTS</sequence>
<evidence type="ECO:0000259" key="2">
    <source>
        <dbReference type="Pfam" id="PF14905"/>
    </source>
</evidence>
<dbReference type="RefSeq" id="WP_186741727.1">
    <property type="nucleotide sequence ID" value="NZ_VFIA01000061.1"/>
</dbReference>
<feature type="domain" description="Outer membrane protein beta-barrel" evidence="2">
    <location>
        <begin position="447"/>
        <end position="907"/>
    </location>
</feature>
<name>A0ABR6WFR2_9BACT</name>
<dbReference type="InterPro" id="IPR041700">
    <property type="entry name" value="OMP_b-brl_3"/>
</dbReference>
<keyword evidence="1" id="KW-0732">Signal</keyword>
<dbReference type="Pfam" id="PF14905">
    <property type="entry name" value="OMP_b-brl_3"/>
    <property type="match status" value="1"/>
</dbReference>
<dbReference type="SUPFAM" id="SSF49464">
    <property type="entry name" value="Carboxypeptidase regulatory domain-like"/>
    <property type="match status" value="1"/>
</dbReference>
<dbReference type="Pfam" id="PF13620">
    <property type="entry name" value="CarboxypepD_reg"/>
    <property type="match status" value="1"/>
</dbReference>
<comment type="caution">
    <text evidence="3">The sequence shown here is derived from an EMBL/GenBank/DDBJ whole genome shotgun (WGS) entry which is preliminary data.</text>
</comment>
<dbReference type="InterPro" id="IPR008969">
    <property type="entry name" value="CarboxyPept-like_regulatory"/>
</dbReference>
<evidence type="ECO:0000256" key="1">
    <source>
        <dbReference type="SAM" id="SignalP"/>
    </source>
</evidence>
<dbReference type="SUPFAM" id="SSF56935">
    <property type="entry name" value="Porins"/>
    <property type="match status" value="1"/>
</dbReference>
<accession>A0ABR6WFR2</accession>
<feature type="chain" id="PRO_5046895406" description="Outer membrane protein beta-barrel domain-containing protein" evidence="1">
    <location>
        <begin position="18"/>
        <end position="916"/>
    </location>
</feature>
<gene>
    <name evidence="3" type="ORF">FH603_5362</name>
</gene>
<evidence type="ECO:0000313" key="4">
    <source>
        <dbReference type="Proteomes" id="UP000700732"/>
    </source>
</evidence>
<dbReference type="EMBL" id="VFIA01000061">
    <property type="protein sequence ID" value="MBC3794830.1"/>
    <property type="molecule type" value="Genomic_DNA"/>
</dbReference>
<dbReference type="Gene3D" id="2.60.40.1120">
    <property type="entry name" value="Carboxypeptidase-like, regulatory domain"/>
    <property type="match status" value="1"/>
</dbReference>
<feature type="signal peptide" evidence="1">
    <location>
        <begin position="1"/>
        <end position="17"/>
    </location>
</feature>
<organism evidence="3 4">
    <name type="scientific">Spirosoma utsteinense</name>
    <dbReference type="NCBI Taxonomy" id="2585773"/>
    <lineage>
        <taxon>Bacteria</taxon>
        <taxon>Pseudomonadati</taxon>
        <taxon>Bacteroidota</taxon>
        <taxon>Cytophagia</taxon>
        <taxon>Cytophagales</taxon>
        <taxon>Cytophagaceae</taxon>
        <taxon>Spirosoma</taxon>
    </lineage>
</organism>
<reference evidence="3 4" key="1">
    <citation type="submission" date="2019-06" db="EMBL/GenBank/DDBJ databases">
        <title>Spirosoma utsteinense sp. nov. isolated from Antarctic ice-free soils.</title>
        <authorList>
            <person name="Tahon G."/>
        </authorList>
    </citation>
    <scope>NUCLEOTIDE SEQUENCE [LARGE SCALE GENOMIC DNA]</scope>
    <source>
        <strain evidence="3 4">LMG 31447</strain>
    </source>
</reference>
<evidence type="ECO:0000313" key="3">
    <source>
        <dbReference type="EMBL" id="MBC3794830.1"/>
    </source>
</evidence>
<keyword evidence="4" id="KW-1185">Reference proteome</keyword>
<protein>
    <recommendedName>
        <fullName evidence="2">Outer membrane protein beta-barrel domain-containing protein</fullName>
    </recommendedName>
</protein>
<proteinExistence type="predicted"/>